<reference evidence="1 2" key="1">
    <citation type="submission" date="2014-01" db="EMBL/GenBank/DDBJ databases">
        <title>The Genome Sequence of Klebsiella oxytoca MGH 27.</title>
        <authorList>
            <consortium name="The Broad Institute Genomics Platform"/>
            <consortium name="The Broad Institute Genome Sequencing Center for Infectious Disease"/>
            <person name="Murphy C."/>
            <person name="Cosimi L."/>
            <person name="Cerqueira G."/>
            <person name="Feldgarden M."/>
            <person name="Earl A."/>
            <person name="Hung D."/>
            <person name="Onderdonk A.B."/>
            <person name="Ferraro M.J."/>
            <person name="Hooper D."/>
            <person name="Dekker J."/>
            <person name="O'Brien T."/>
            <person name="Huang S."/>
            <person name="Quan V."/>
            <person name="Ernst C."/>
            <person name="Delaney M."/>
            <person name="DuBois A."/>
            <person name="Kim D.S."/>
            <person name="Young S.K."/>
            <person name="Zeng Q."/>
            <person name="Gargeya S."/>
            <person name="Fitzgerald M."/>
            <person name="Abouelleil A."/>
            <person name="Alvarado L."/>
            <person name="Berlin A.M."/>
            <person name="Chapman S.B."/>
            <person name="Gainer-Dewar J."/>
            <person name="Goldberg J."/>
            <person name="Gnerre S."/>
            <person name="Griggs A."/>
            <person name="Gujja S."/>
            <person name="Hansen M."/>
            <person name="Howarth C."/>
            <person name="Imamovic A."/>
            <person name="Ireland A."/>
            <person name="Larimer J."/>
            <person name="McCowan C."/>
            <person name="Murphy C."/>
            <person name="Pearson M."/>
            <person name="Poon T.W."/>
            <person name="Priest M."/>
            <person name="Roberts A."/>
            <person name="Saif S."/>
            <person name="Shea T."/>
            <person name="Sykes S."/>
            <person name="Wortman J."/>
            <person name="Nusbaum C."/>
            <person name="Birren B."/>
        </authorList>
    </citation>
    <scope>NUCLEOTIDE SEQUENCE [LARGE SCALE GENOMIC DNA]</scope>
    <source>
        <strain evidence="1 2">MGH 27</strain>
    </source>
</reference>
<dbReference type="GO" id="GO:0005975">
    <property type="term" value="P:carbohydrate metabolic process"/>
    <property type="evidence" value="ECO:0007669"/>
    <property type="project" value="InterPro"/>
</dbReference>
<comment type="caution">
    <text evidence="1">The sequence shown here is derived from an EMBL/GenBank/DDBJ whole genome shotgun (WGS) entry which is preliminary data.</text>
</comment>
<dbReference type="PANTHER" id="PTHR43123">
    <property type="entry name" value="POLYSACCHARIDE DEACETYLASE-RELATED"/>
    <property type="match status" value="1"/>
</dbReference>
<dbReference type="SUPFAM" id="SSF88713">
    <property type="entry name" value="Glycoside hydrolase/deacetylase"/>
    <property type="match status" value="1"/>
</dbReference>
<dbReference type="Proteomes" id="UP000020202">
    <property type="component" value="Unassembled WGS sequence"/>
</dbReference>
<protein>
    <submittedName>
        <fullName evidence="1">Uncharacterized protein</fullName>
    </submittedName>
</protein>
<dbReference type="RefSeq" id="WP_004850990.1">
    <property type="nucleotide sequence ID" value="NZ_CABEJE010000006.1"/>
</dbReference>
<gene>
    <name evidence="1" type="ORF">L373_03212</name>
</gene>
<dbReference type="Gene3D" id="3.20.20.370">
    <property type="entry name" value="Glycoside hydrolase/deacetylase"/>
    <property type="match status" value="1"/>
</dbReference>
<evidence type="ECO:0000313" key="2">
    <source>
        <dbReference type="Proteomes" id="UP000020202"/>
    </source>
</evidence>
<evidence type="ECO:0000313" key="1">
    <source>
        <dbReference type="EMBL" id="EWF88031.1"/>
    </source>
</evidence>
<name>A0A7H5A6L9_9ENTR</name>
<accession>A0A7H5A6L9</accession>
<proteinExistence type="predicted"/>
<dbReference type="EMBL" id="JCNZ01000009">
    <property type="protein sequence ID" value="EWF88031.1"/>
    <property type="molecule type" value="Genomic_DNA"/>
</dbReference>
<sequence length="299" mass="34020">MPTPDILWELNYHQRFPWRSAADTPAVSWPEGKRLALYVAINLEHFAFGCQEGAKLSQAANQLDILNYSWRDYGNRVGAWYLADLFAELTIPPAVISNTAILDYCPDLLYRWLSLPGSELIAHGHTNSQRQGDLAPADEEHLISYCQKRLSEFQGKPVAGWLSPWISESHQTPDFLHRHGFSYNLNWAHDDMPTPMQTASGTLLSVPYPQEINDIPTIIPNGVSIETFCRMVEDQFSELHQRSRQQPQIMGIALHPYIVGQPFRFYHLKQTLTRLVAQCDDVWLTTPGDIAARYLSQAS</sequence>
<dbReference type="PANTHER" id="PTHR43123:SF4">
    <property type="entry name" value="POLYSACCHARIDE DEACETYLASE"/>
    <property type="match status" value="1"/>
</dbReference>
<dbReference type="InterPro" id="IPR011330">
    <property type="entry name" value="Glyco_hydro/deAcase_b/a-brl"/>
</dbReference>
<organism evidence="1 2">
    <name type="scientific">Klebsiella michiganensis</name>
    <dbReference type="NCBI Taxonomy" id="1134687"/>
    <lineage>
        <taxon>Bacteria</taxon>
        <taxon>Pseudomonadati</taxon>
        <taxon>Pseudomonadota</taxon>
        <taxon>Gammaproteobacteria</taxon>
        <taxon>Enterobacterales</taxon>
        <taxon>Enterobacteriaceae</taxon>
        <taxon>Klebsiella/Raoultella group</taxon>
        <taxon>Klebsiella</taxon>
    </lineage>
</organism>
<dbReference type="AlphaFoldDB" id="A0A7H5A6L9"/>